<dbReference type="EMBL" id="PVWQ01000014">
    <property type="protein sequence ID" value="RDW64340.1"/>
    <property type="molecule type" value="Genomic_DNA"/>
</dbReference>
<proteinExistence type="predicted"/>
<accession>A0A3D8QRR8</accession>
<comment type="caution">
    <text evidence="2">The sequence shown here is derived from an EMBL/GenBank/DDBJ whole genome shotgun (WGS) entry which is preliminary data.</text>
</comment>
<dbReference type="STRING" id="1810919.A0A3D8QRR8"/>
<dbReference type="GO" id="GO:0005524">
    <property type="term" value="F:ATP binding"/>
    <property type="evidence" value="ECO:0007669"/>
    <property type="project" value="InterPro"/>
</dbReference>
<dbReference type="InterPro" id="IPR011009">
    <property type="entry name" value="Kinase-like_dom_sf"/>
</dbReference>
<dbReference type="GO" id="GO:0004672">
    <property type="term" value="F:protein kinase activity"/>
    <property type="evidence" value="ECO:0007669"/>
    <property type="project" value="InterPro"/>
</dbReference>
<sequence length="215" mass="24468">MSSINPSSNDLDTDASTIFEVDINGKKYATKVYHDNGDPGYSKKGRDLNRFRCEVNAYKNLSAAGVCERGFVPRFYGVIKCIDPALFKPALNHFICDKFHSSAILLEYLPNAESLNCVDFDDALYPQAMEGMKEIQKAGVIHKDVYPKNILLVRDETESKSNRMVWIDFDVSTTFTELGEKNLRFCNHKIQLVEQFGEALKEEQEEGLPPNTKYY</sequence>
<evidence type="ECO:0000313" key="2">
    <source>
        <dbReference type="EMBL" id="RDW64340.1"/>
    </source>
</evidence>
<name>A0A3D8QRR8_9EURO</name>
<dbReference type="OrthoDB" id="4185642at2759"/>
<dbReference type="Proteomes" id="UP000256690">
    <property type="component" value="Unassembled WGS sequence"/>
</dbReference>
<evidence type="ECO:0000313" key="3">
    <source>
        <dbReference type="Proteomes" id="UP000256690"/>
    </source>
</evidence>
<protein>
    <recommendedName>
        <fullName evidence="1">Protein kinase domain-containing protein</fullName>
    </recommendedName>
</protein>
<keyword evidence="3" id="KW-1185">Reference proteome</keyword>
<dbReference type="AlphaFoldDB" id="A0A3D8QRR8"/>
<dbReference type="PROSITE" id="PS50011">
    <property type="entry name" value="PROTEIN_KINASE_DOM"/>
    <property type="match status" value="1"/>
</dbReference>
<reference evidence="2 3" key="1">
    <citation type="journal article" date="2018" name="IMA Fungus">
        <title>IMA Genome-F 9: Draft genome sequence of Annulohypoxylon stygium, Aspergillus mulundensis, Berkeleyomyces basicola (syn. Thielaviopsis basicola), Ceratocystis smalleyi, two Cercospora beticola strains, Coleophoma cylindrospora, Fusarium fracticaudum, Phialophora cf. hyalina, and Morchella septimelata.</title>
        <authorList>
            <person name="Wingfield B.D."/>
            <person name="Bills G.F."/>
            <person name="Dong Y."/>
            <person name="Huang W."/>
            <person name="Nel W.J."/>
            <person name="Swalarsk-Parry B.S."/>
            <person name="Vaghefi N."/>
            <person name="Wilken P.M."/>
            <person name="An Z."/>
            <person name="de Beer Z.W."/>
            <person name="De Vos L."/>
            <person name="Chen L."/>
            <person name="Duong T.A."/>
            <person name="Gao Y."/>
            <person name="Hammerbacher A."/>
            <person name="Kikkert J.R."/>
            <person name="Li Y."/>
            <person name="Li H."/>
            <person name="Li K."/>
            <person name="Li Q."/>
            <person name="Liu X."/>
            <person name="Ma X."/>
            <person name="Naidoo K."/>
            <person name="Pethybridge S.J."/>
            <person name="Sun J."/>
            <person name="Steenkamp E.T."/>
            <person name="van der Nest M.A."/>
            <person name="van Wyk S."/>
            <person name="Wingfield M.J."/>
            <person name="Xiong C."/>
            <person name="Yue Q."/>
            <person name="Zhang X."/>
        </authorList>
    </citation>
    <scope>NUCLEOTIDE SEQUENCE [LARGE SCALE GENOMIC DNA]</scope>
    <source>
        <strain evidence="2 3">DSM 5745</strain>
    </source>
</reference>
<dbReference type="GeneID" id="38120121"/>
<dbReference type="SUPFAM" id="SSF56112">
    <property type="entry name" value="Protein kinase-like (PK-like)"/>
    <property type="match status" value="1"/>
</dbReference>
<dbReference type="Pfam" id="PF06293">
    <property type="entry name" value="Kdo"/>
    <property type="match status" value="1"/>
</dbReference>
<feature type="domain" description="Protein kinase" evidence="1">
    <location>
        <begin position="1"/>
        <end position="215"/>
    </location>
</feature>
<evidence type="ECO:0000259" key="1">
    <source>
        <dbReference type="PROSITE" id="PS50011"/>
    </source>
</evidence>
<organism evidence="2 3">
    <name type="scientific">Aspergillus mulundensis</name>
    <dbReference type="NCBI Taxonomy" id="1810919"/>
    <lineage>
        <taxon>Eukaryota</taxon>
        <taxon>Fungi</taxon>
        <taxon>Dikarya</taxon>
        <taxon>Ascomycota</taxon>
        <taxon>Pezizomycotina</taxon>
        <taxon>Eurotiomycetes</taxon>
        <taxon>Eurotiomycetidae</taxon>
        <taxon>Eurotiales</taxon>
        <taxon>Aspergillaceae</taxon>
        <taxon>Aspergillus</taxon>
        <taxon>Aspergillus subgen. Nidulantes</taxon>
    </lineage>
</organism>
<dbReference type="Gene3D" id="1.10.510.10">
    <property type="entry name" value="Transferase(Phosphotransferase) domain 1"/>
    <property type="match status" value="1"/>
</dbReference>
<dbReference type="RefSeq" id="XP_026599499.1">
    <property type="nucleotide sequence ID" value="XM_026751767.1"/>
</dbReference>
<dbReference type="InterPro" id="IPR000719">
    <property type="entry name" value="Prot_kinase_dom"/>
</dbReference>
<gene>
    <name evidence="2" type="ORF">DSM5745_09751</name>
</gene>